<organism evidence="2 3">
    <name type="scientific">Pleurodeles waltl</name>
    <name type="common">Iberian ribbed newt</name>
    <dbReference type="NCBI Taxonomy" id="8319"/>
    <lineage>
        <taxon>Eukaryota</taxon>
        <taxon>Metazoa</taxon>
        <taxon>Chordata</taxon>
        <taxon>Craniata</taxon>
        <taxon>Vertebrata</taxon>
        <taxon>Euteleostomi</taxon>
        <taxon>Amphibia</taxon>
        <taxon>Batrachia</taxon>
        <taxon>Caudata</taxon>
        <taxon>Salamandroidea</taxon>
        <taxon>Salamandridae</taxon>
        <taxon>Pleurodelinae</taxon>
        <taxon>Pleurodeles</taxon>
    </lineage>
</organism>
<name>A0AAV7QLU1_PLEWA</name>
<comment type="caution">
    <text evidence="2">The sequence shown here is derived from an EMBL/GenBank/DDBJ whole genome shotgun (WGS) entry which is preliminary data.</text>
</comment>
<evidence type="ECO:0000313" key="3">
    <source>
        <dbReference type="Proteomes" id="UP001066276"/>
    </source>
</evidence>
<reference evidence="2" key="1">
    <citation type="journal article" date="2022" name="bioRxiv">
        <title>Sequencing and chromosome-scale assembly of the giantPleurodeles waltlgenome.</title>
        <authorList>
            <person name="Brown T."/>
            <person name="Elewa A."/>
            <person name="Iarovenko S."/>
            <person name="Subramanian E."/>
            <person name="Araus A.J."/>
            <person name="Petzold A."/>
            <person name="Susuki M."/>
            <person name="Suzuki K.-i.T."/>
            <person name="Hayashi T."/>
            <person name="Toyoda A."/>
            <person name="Oliveira C."/>
            <person name="Osipova E."/>
            <person name="Leigh N.D."/>
            <person name="Simon A."/>
            <person name="Yun M.H."/>
        </authorList>
    </citation>
    <scope>NUCLEOTIDE SEQUENCE</scope>
    <source>
        <strain evidence="2">20211129_DDA</strain>
        <tissue evidence="2">Liver</tissue>
    </source>
</reference>
<evidence type="ECO:0000256" key="1">
    <source>
        <dbReference type="SAM" id="MobiDB-lite"/>
    </source>
</evidence>
<feature type="compositionally biased region" description="Basic residues" evidence="1">
    <location>
        <begin position="62"/>
        <end position="75"/>
    </location>
</feature>
<keyword evidence="3" id="KW-1185">Reference proteome</keyword>
<dbReference type="EMBL" id="JANPWB010000010">
    <property type="protein sequence ID" value="KAJ1141466.1"/>
    <property type="molecule type" value="Genomic_DNA"/>
</dbReference>
<sequence length="88" mass="9484">MCAASTDAQSWAPGLAKKNSAQPEKRATTGPATFNTDRGSHRSARPEKRPAVGPATPNIGRGSHRGPIRRRRGSPRRNTFSCGISRME</sequence>
<feature type="region of interest" description="Disordered" evidence="1">
    <location>
        <begin position="1"/>
        <end position="88"/>
    </location>
</feature>
<accession>A0AAV7QLU1</accession>
<dbReference type="Proteomes" id="UP001066276">
    <property type="component" value="Chromosome 6"/>
</dbReference>
<proteinExistence type="predicted"/>
<dbReference type="AlphaFoldDB" id="A0AAV7QLU1"/>
<gene>
    <name evidence="2" type="ORF">NDU88_007797</name>
</gene>
<evidence type="ECO:0000313" key="2">
    <source>
        <dbReference type="EMBL" id="KAJ1141466.1"/>
    </source>
</evidence>
<protein>
    <submittedName>
        <fullName evidence="2">Uncharacterized protein</fullName>
    </submittedName>
</protein>
<feature type="compositionally biased region" description="Basic and acidic residues" evidence="1">
    <location>
        <begin position="38"/>
        <end position="50"/>
    </location>
</feature>